<reference evidence="1 2" key="1">
    <citation type="submission" date="2016-06" db="EMBL/GenBank/DDBJ databases">
        <title>First insights into the genetic diversity and population structure of in the Bacillus cereus group bacteria from diverse marine environments.</title>
        <authorList>
            <person name="Liu Y."/>
            <person name="Lai Q."/>
            <person name="Shao Z."/>
        </authorList>
    </citation>
    <scope>NUCLEOTIDE SEQUENCE [LARGE SCALE GENOMIC DNA]</scope>
    <source>
        <strain evidence="1 2">NH24A2</strain>
    </source>
</reference>
<evidence type="ECO:0000313" key="2">
    <source>
        <dbReference type="Proteomes" id="UP000182788"/>
    </source>
</evidence>
<gene>
    <name evidence="1" type="ORF">BAU28_14865</name>
</gene>
<dbReference type="Proteomes" id="UP000182788">
    <property type="component" value="Unassembled WGS sequence"/>
</dbReference>
<name>A0A1J9UIY7_9BACI</name>
<evidence type="ECO:0000313" key="1">
    <source>
        <dbReference type="EMBL" id="OJD78680.1"/>
    </source>
</evidence>
<organism evidence="1 2">
    <name type="scientific">Bacillus paramycoides</name>
    <dbReference type="NCBI Taxonomy" id="2026194"/>
    <lineage>
        <taxon>Bacteria</taxon>
        <taxon>Bacillati</taxon>
        <taxon>Bacillota</taxon>
        <taxon>Bacilli</taxon>
        <taxon>Bacillales</taxon>
        <taxon>Bacillaceae</taxon>
        <taxon>Bacillus</taxon>
        <taxon>Bacillus cereus group</taxon>
    </lineage>
</organism>
<sequence>MFAFFAVLQWPCEKILYFTHMNTEKATLCERWLFVANREKMELFKTKELILSQLKIPKEIIFIIIFKLLH</sequence>
<dbReference type="EMBL" id="MAOI01000075">
    <property type="protein sequence ID" value="OJD78680.1"/>
    <property type="molecule type" value="Genomic_DNA"/>
</dbReference>
<protein>
    <submittedName>
        <fullName evidence="1">Uncharacterized protein</fullName>
    </submittedName>
</protein>
<accession>A0A1J9UIY7</accession>
<comment type="caution">
    <text evidence="1">The sequence shown here is derived from an EMBL/GenBank/DDBJ whole genome shotgun (WGS) entry which is preliminary data.</text>
</comment>
<proteinExistence type="predicted"/>
<dbReference type="AlphaFoldDB" id="A0A1J9UIY7"/>